<dbReference type="AlphaFoldDB" id="A0A8I1XM79"/>
<dbReference type="Proteomes" id="UP000668572">
    <property type="component" value="Unassembled WGS sequence"/>
</dbReference>
<evidence type="ECO:0000256" key="5">
    <source>
        <dbReference type="PROSITE-ProRule" id="PRU00510"/>
    </source>
</evidence>
<evidence type="ECO:0000256" key="1">
    <source>
        <dbReference type="ARBA" id="ARBA00022723"/>
    </source>
</evidence>
<dbReference type="NCBIfam" id="TIGR02420">
    <property type="entry name" value="dksA"/>
    <property type="match status" value="1"/>
</dbReference>
<comment type="caution">
    <text evidence="9">The sequence shown here is derived from an EMBL/GenBank/DDBJ whole genome shotgun (WGS) entry which is preliminary data.</text>
</comment>
<evidence type="ECO:0000313" key="10">
    <source>
        <dbReference type="Proteomes" id="UP000668572"/>
    </source>
</evidence>
<dbReference type="GO" id="GO:0008270">
    <property type="term" value="F:zinc ion binding"/>
    <property type="evidence" value="ECO:0007669"/>
    <property type="project" value="UniProtKB-UniRule"/>
</dbReference>
<keyword evidence="2 4" id="KW-0863">Zinc-finger</keyword>
<dbReference type="PANTHER" id="PTHR33823">
    <property type="entry name" value="RNA POLYMERASE-BINDING TRANSCRIPTION FACTOR DKSA-RELATED"/>
    <property type="match status" value="1"/>
</dbReference>
<dbReference type="HAMAP" id="MF_00926">
    <property type="entry name" value="DksA"/>
    <property type="match status" value="1"/>
</dbReference>
<dbReference type="InterPro" id="IPR048489">
    <property type="entry name" value="DksA_N"/>
</dbReference>
<comment type="function">
    <text evidence="4">Transcription factor that acts by binding directly to the RNA polymerase (RNAP). Required for negative regulation of rRNA expression and positive regulation of several amino acid biosynthesis promoters. Also required for regulation of fis expression.</text>
</comment>
<dbReference type="GO" id="GO:0005737">
    <property type="term" value="C:cytoplasm"/>
    <property type="evidence" value="ECO:0007669"/>
    <property type="project" value="UniProtKB-SubCell"/>
</dbReference>
<dbReference type="InterPro" id="IPR037187">
    <property type="entry name" value="DnaK_N"/>
</dbReference>
<dbReference type="Gene3D" id="1.20.120.910">
    <property type="entry name" value="DksA, coiled-coil domain"/>
    <property type="match status" value="1"/>
</dbReference>
<evidence type="ECO:0000259" key="8">
    <source>
        <dbReference type="Pfam" id="PF21157"/>
    </source>
</evidence>
<feature type="region of interest" description="Disordered" evidence="6">
    <location>
        <begin position="1"/>
        <end position="179"/>
    </location>
</feature>
<keyword evidence="4" id="KW-0175">Coiled coil</keyword>
<gene>
    <name evidence="4 9" type="primary">dksA</name>
    <name evidence="9" type="ORF">J7405_10265</name>
</gene>
<proteinExistence type="inferred from homology"/>
<keyword evidence="1 4" id="KW-0479">Metal-binding</keyword>
<dbReference type="GO" id="GO:0010468">
    <property type="term" value="P:regulation of gene expression"/>
    <property type="evidence" value="ECO:0007669"/>
    <property type="project" value="UniProtKB-UniRule"/>
</dbReference>
<protein>
    <recommendedName>
        <fullName evidence="4">RNA polymerase-binding transcription factor DksA</fullName>
    </recommendedName>
</protein>
<dbReference type="Pfam" id="PF01258">
    <property type="entry name" value="zf-dskA_traR"/>
    <property type="match status" value="1"/>
</dbReference>
<feature type="coiled-coil region" evidence="4">
    <location>
        <begin position="247"/>
        <end position="274"/>
    </location>
</feature>
<accession>A0A8I1XM79</accession>
<evidence type="ECO:0000256" key="6">
    <source>
        <dbReference type="SAM" id="MobiDB-lite"/>
    </source>
</evidence>
<dbReference type="Pfam" id="PF21157">
    <property type="entry name" value="DksA_N"/>
    <property type="match status" value="1"/>
</dbReference>
<dbReference type="SUPFAM" id="SSF57716">
    <property type="entry name" value="Glucocorticoid receptor-like (DNA-binding domain)"/>
    <property type="match status" value="1"/>
</dbReference>
<keyword evidence="4" id="KW-0963">Cytoplasm</keyword>
<dbReference type="PANTHER" id="PTHR33823:SF2">
    <property type="entry name" value="RNA POLYMERASE-BINDING TRANSCRIPTION FACTOR DKSA"/>
    <property type="match status" value="1"/>
</dbReference>
<feature type="domain" description="Zinc finger DksA/TraR C4-type" evidence="7">
    <location>
        <begin position="304"/>
        <end position="336"/>
    </location>
</feature>
<reference evidence="9" key="1">
    <citation type="submission" date="2021-03" db="EMBL/GenBank/DDBJ databases">
        <title>Molecular characterization of Xanthomonas species pathogenic on Araceae and the development of a triplex TaqMan assay for detection of X. phaseoli pv. dieffenbachiae.</title>
        <authorList>
            <person name="Van Der Wolf J."/>
            <person name="Krijger M."/>
            <person name="Mendes O."/>
            <person name="Brankovics B."/>
            <person name="Bonants P."/>
            <person name="Meekes E."/>
        </authorList>
    </citation>
    <scope>NUCLEOTIDE SEQUENCE</scope>
    <source>
        <strain evidence="9">NBC1264</strain>
    </source>
</reference>
<dbReference type="PROSITE" id="PS51128">
    <property type="entry name" value="ZF_DKSA_2"/>
    <property type="match status" value="1"/>
</dbReference>
<comment type="subunit">
    <text evidence="4">Interacts directly with the RNA polymerase.</text>
</comment>
<sequence>MAAKKPAKKAVEAAKKSAKPVAKKAATSAAAKPAAKPATKQSAAKKAPAKKAPATKTAAKPAPASKTAASVAPKSVKPVAKPAAKPAAKKAAPAAAKPAAKPVASKSVPKPATKPAPAKSVPVKAEKPAPAPVPKAVPAKPAKPVTPSSKNPVPVSKSSAKTPTKTEAPAKPAATRPVGKVAVAVTSKPSSAAPKTKYKVVEYKTDEATGRPILPQGYKPSADEEYMNKLQQEYFRQRLQSWRNEMVEESKQTIENLREEVRDIGDEAERATRETENSLELRARDRARKLISKIDSTLKRLEDGDYGYCVDTGEEIGLDRLEARLTAERTIDAQERWEHLQKQQGD</sequence>
<organism evidence="9 10">
    <name type="scientific">Xanthomonas manihotis</name>
    <dbReference type="NCBI Taxonomy" id="43353"/>
    <lineage>
        <taxon>Bacteria</taxon>
        <taxon>Pseudomonadati</taxon>
        <taxon>Pseudomonadota</taxon>
        <taxon>Gammaproteobacteria</taxon>
        <taxon>Lysobacterales</taxon>
        <taxon>Lysobacteraceae</taxon>
        <taxon>Xanthomonas</taxon>
    </lineage>
</organism>
<evidence type="ECO:0000313" key="9">
    <source>
        <dbReference type="EMBL" id="MBO9759921.1"/>
    </source>
</evidence>
<feature type="domain" description="DnaK suppressor protein DksA N-terminal" evidence="8">
    <location>
        <begin position="231"/>
        <end position="301"/>
    </location>
</feature>
<dbReference type="EMBL" id="JAGHXW010000030">
    <property type="protein sequence ID" value="MBO9759921.1"/>
    <property type="molecule type" value="Genomic_DNA"/>
</dbReference>
<comment type="caution">
    <text evidence="4">Lacks conserved residue(s) required for the propagation of feature annotation.</text>
</comment>
<dbReference type="SUPFAM" id="SSF109635">
    <property type="entry name" value="DnaK suppressor protein DksA, alpha-hairpin domain"/>
    <property type="match status" value="1"/>
</dbReference>
<feature type="zinc finger region" description="dksA C4-type" evidence="5">
    <location>
        <begin position="309"/>
        <end position="333"/>
    </location>
</feature>
<name>A0A8I1XM79_XANMN</name>
<keyword evidence="3 4" id="KW-0862">Zinc</keyword>
<comment type="similarity">
    <text evidence="4">Belongs to the DksA family.</text>
</comment>
<evidence type="ECO:0000256" key="3">
    <source>
        <dbReference type="ARBA" id="ARBA00022833"/>
    </source>
</evidence>
<evidence type="ECO:0000259" key="7">
    <source>
        <dbReference type="Pfam" id="PF01258"/>
    </source>
</evidence>
<dbReference type="InterPro" id="IPR000962">
    <property type="entry name" value="Znf_DskA_TraR"/>
</dbReference>
<feature type="compositionally biased region" description="Low complexity" evidence="6">
    <location>
        <begin position="23"/>
        <end position="123"/>
    </location>
</feature>
<feature type="compositionally biased region" description="Low complexity" evidence="6">
    <location>
        <begin position="136"/>
        <end position="175"/>
    </location>
</feature>
<evidence type="ECO:0000256" key="4">
    <source>
        <dbReference type="HAMAP-Rule" id="MF_00926"/>
    </source>
</evidence>
<comment type="subcellular location">
    <subcellularLocation>
        <location evidence="4">Cytoplasm</location>
    </subcellularLocation>
</comment>
<dbReference type="InterPro" id="IPR012784">
    <property type="entry name" value="DksA_RNA_pol-bd"/>
</dbReference>
<evidence type="ECO:0000256" key="2">
    <source>
        <dbReference type="ARBA" id="ARBA00022771"/>
    </source>
</evidence>